<gene>
    <name evidence="2" type="ORF">MiSe_50410</name>
</gene>
<reference evidence="2" key="1">
    <citation type="submission" date="2019-10" db="EMBL/GenBank/DDBJ databases">
        <title>Draft genome sequece of Microseira wollei NIES-4236.</title>
        <authorList>
            <person name="Yamaguchi H."/>
            <person name="Suzuki S."/>
            <person name="Kawachi M."/>
        </authorList>
    </citation>
    <scope>NUCLEOTIDE SEQUENCE</scope>
    <source>
        <strain evidence="2">NIES-4236</strain>
    </source>
</reference>
<evidence type="ECO:0000256" key="1">
    <source>
        <dbReference type="SAM" id="MobiDB-lite"/>
    </source>
</evidence>
<dbReference type="RefSeq" id="WP_226586076.1">
    <property type="nucleotide sequence ID" value="NZ_BLAY01000085.1"/>
</dbReference>
<evidence type="ECO:0000313" key="3">
    <source>
        <dbReference type="Proteomes" id="UP001050975"/>
    </source>
</evidence>
<dbReference type="Proteomes" id="UP001050975">
    <property type="component" value="Unassembled WGS sequence"/>
</dbReference>
<dbReference type="AlphaFoldDB" id="A0AAV3XBH1"/>
<sequence>MTGNSKKQKEQQVVREKDCEQQENRENQRNTIKHKLRSRQQQDKLEKSYTEYKENGGKSFWQVIGNAGFLTGN</sequence>
<feature type="region of interest" description="Disordered" evidence="1">
    <location>
        <begin position="1"/>
        <end position="46"/>
    </location>
</feature>
<protein>
    <submittedName>
        <fullName evidence="2">Uncharacterized protein</fullName>
    </submittedName>
</protein>
<organism evidence="2 3">
    <name type="scientific">Microseira wollei NIES-4236</name>
    <dbReference type="NCBI Taxonomy" id="2530354"/>
    <lineage>
        <taxon>Bacteria</taxon>
        <taxon>Bacillati</taxon>
        <taxon>Cyanobacteriota</taxon>
        <taxon>Cyanophyceae</taxon>
        <taxon>Oscillatoriophycideae</taxon>
        <taxon>Aerosakkonematales</taxon>
        <taxon>Aerosakkonemataceae</taxon>
        <taxon>Microseira</taxon>
    </lineage>
</organism>
<feature type="compositionally biased region" description="Basic and acidic residues" evidence="1">
    <location>
        <begin position="7"/>
        <end position="28"/>
    </location>
</feature>
<dbReference type="EMBL" id="BLAY01000085">
    <property type="protein sequence ID" value="GET40232.1"/>
    <property type="molecule type" value="Genomic_DNA"/>
</dbReference>
<proteinExistence type="predicted"/>
<name>A0AAV3XBH1_9CYAN</name>
<accession>A0AAV3XBH1</accession>
<evidence type="ECO:0000313" key="2">
    <source>
        <dbReference type="EMBL" id="GET40232.1"/>
    </source>
</evidence>
<keyword evidence="3" id="KW-1185">Reference proteome</keyword>
<comment type="caution">
    <text evidence="2">The sequence shown here is derived from an EMBL/GenBank/DDBJ whole genome shotgun (WGS) entry which is preliminary data.</text>
</comment>